<name>A0ABS0II04_9BACT</name>
<evidence type="ECO:0000313" key="2">
    <source>
        <dbReference type="EMBL" id="MBF9237982.1"/>
    </source>
</evidence>
<keyword evidence="1" id="KW-0732">Signal</keyword>
<organism evidence="2 3">
    <name type="scientific">Hymenobacter jeongseonensis</name>
    <dbReference type="NCBI Taxonomy" id="2791027"/>
    <lineage>
        <taxon>Bacteria</taxon>
        <taxon>Pseudomonadati</taxon>
        <taxon>Bacteroidota</taxon>
        <taxon>Cytophagia</taxon>
        <taxon>Cytophagales</taxon>
        <taxon>Hymenobacteraceae</taxon>
        <taxon>Hymenobacter</taxon>
    </lineage>
</organism>
<dbReference type="Proteomes" id="UP000597617">
    <property type="component" value="Unassembled WGS sequence"/>
</dbReference>
<feature type="chain" id="PRO_5046265837" evidence="1">
    <location>
        <begin position="19"/>
        <end position="199"/>
    </location>
</feature>
<protein>
    <submittedName>
        <fullName evidence="2">Uncharacterized protein</fullName>
    </submittedName>
</protein>
<proteinExistence type="predicted"/>
<dbReference type="EMBL" id="JADQDQ010000004">
    <property type="protein sequence ID" value="MBF9237982.1"/>
    <property type="molecule type" value="Genomic_DNA"/>
</dbReference>
<keyword evidence="3" id="KW-1185">Reference proteome</keyword>
<dbReference type="RefSeq" id="WP_196282350.1">
    <property type="nucleotide sequence ID" value="NZ_JADQDQ010000004.1"/>
</dbReference>
<gene>
    <name evidence="2" type="ORF">I2I05_11310</name>
</gene>
<accession>A0ABS0II04</accession>
<evidence type="ECO:0000256" key="1">
    <source>
        <dbReference type="SAM" id="SignalP"/>
    </source>
</evidence>
<feature type="signal peptide" evidence="1">
    <location>
        <begin position="1"/>
        <end position="18"/>
    </location>
</feature>
<sequence>MPVFYARFRTLFSWLAMALILRIAAGCSLTTTEVEPELPTGRVSDGNTLVYRSNGVPVVAHNDSSLGTFLTSLFGDNRPVAGNLIGSNELIIRARDSQNEAVGGQTRHELHLALPDFQGVGTYFIASPYSYYQETIPTKSRNNQTPPQTFYPTTAATVEVTEWNPTTRQLRGTFGCTVADTTTGQLVVLTDGHFDVIVN</sequence>
<reference evidence="2 3" key="1">
    <citation type="submission" date="2020-11" db="EMBL/GenBank/DDBJ databases">
        <authorList>
            <person name="Kim M.K."/>
        </authorList>
    </citation>
    <scope>NUCLEOTIDE SEQUENCE [LARGE SCALE GENOMIC DNA]</scope>
    <source>
        <strain evidence="2 3">BT683</strain>
    </source>
</reference>
<comment type="caution">
    <text evidence="2">The sequence shown here is derived from an EMBL/GenBank/DDBJ whole genome shotgun (WGS) entry which is preliminary data.</text>
</comment>
<evidence type="ECO:0000313" key="3">
    <source>
        <dbReference type="Proteomes" id="UP000597617"/>
    </source>
</evidence>